<evidence type="ECO:0000256" key="14">
    <source>
        <dbReference type="RuleBase" id="RU046415"/>
    </source>
</evidence>
<dbReference type="GO" id="GO:0003700">
    <property type="term" value="F:DNA-binding transcription factor activity"/>
    <property type="evidence" value="ECO:0007669"/>
    <property type="project" value="InterPro"/>
</dbReference>
<dbReference type="InterPro" id="IPR036860">
    <property type="entry name" value="SH2_dom_sf"/>
</dbReference>
<dbReference type="RefSeq" id="XP_038862636.1">
    <property type="nucleotide sequence ID" value="XM_039006708.1"/>
</dbReference>
<dbReference type="GeneID" id="120058215"/>
<evidence type="ECO:0000259" key="15">
    <source>
        <dbReference type="PROSITE" id="PS50001"/>
    </source>
</evidence>
<feature type="domain" description="SH2" evidence="15">
    <location>
        <begin position="621"/>
        <end position="716"/>
    </location>
</feature>
<dbReference type="InterPro" id="IPR013799">
    <property type="entry name" value="STAT_TF_prot_interaction"/>
</dbReference>
<dbReference type="Gene3D" id="2.60.40.630">
    <property type="entry name" value="STAT transcription factor, DNA-binding domain"/>
    <property type="match status" value="1"/>
</dbReference>
<evidence type="ECO:0000313" key="16">
    <source>
        <dbReference type="Proteomes" id="UP000808372"/>
    </source>
</evidence>
<evidence type="ECO:0000256" key="1">
    <source>
        <dbReference type="ARBA" id="ARBA00004123"/>
    </source>
</evidence>
<evidence type="ECO:0000256" key="13">
    <source>
        <dbReference type="PROSITE-ProRule" id="PRU00191"/>
    </source>
</evidence>
<dbReference type="GO" id="GO:0003677">
    <property type="term" value="F:DNA binding"/>
    <property type="evidence" value="ECO:0007669"/>
    <property type="project" value="UniProtKB-KW"/>
</dbReference>
<dbReference type="GO" id="GO:0005737">
    <property type="term" value="C:cytoplasm"/>
    <property type="evidence" value="ECO:0007669"/>
    <property type="project" value="UniProtKB-SubCell"/>
</dbReference>
<dbReference type="InterPro" id="IPR036535">
    <property type="entry name" value="STAT_N_sf"/>
</dbReference>
<dbReference type="InterPro" id="IPR013800">
    <property type="entry name" value="STAT_TF_alpha"/>
</dbReference>
<dbReference type="InterPro" id="IPR013801">
    <property type="entry name" value="STAT_TF_DNA-bd"/>
</dbReference>
<dbReference type="GO" id="GO:0005634">
    <property type="term" value="C:nucleus"/>
    <property type="evidence" value="ECO:0007669"/>
    <property type="project" value="UniProtKB-SubCell"/>
</dbReference>
<dbReference type="InterPro" id="IPR000980">
    <property type="entry name" value="SH2"/>
</dbReference>
<dbReference type="PROSITE" id="PS50001">
    <property type="entry name" value="SH2"/>
    <property type="match status" value="1"/>
</dbReference>
<evidence type="ECO:0000256" key="8">
    <source>
        <dbReference type="ARBA" id="ARBA00023015"/>
    </source>
</evidence>
<dbReference type="Proteomes" id="UP000808372">
    <property type="component" value="Chromosome 13"/>
</dbReference>
<dbReference type="SUPFAM" id="SSF55550">
    <property type="entry name" value="SH2 domain"/>
    <property type="match status" value="1"/>
</dbReference>
<dbReference type="InterPro" id="IPR012345">
    <property type="entry name" value="STAT_TF_DNA-bd_N"/>
</dbReference>
<dbReference type="FunFam" id="1.10.532.10:FF:000001">
    <property type="entry name" value="Signal transducer and activator of transcription"/>
    <property type="match status" value="1"/>
</dbReference>
<evidence type="ECO:0000256" key="10">
    <source>
        <dbReference type="ARBA" id="ARBA00023159"/>
    </source>
</evidence>
<dbReference type="PANTHER" id="PTHR11801">
    <property type="entry name" value="SIGNAL TRANSDUCER AND ACTIVATOR OF TRANSCRIPTION"/>
    <property type="match status" value="1"/>
</dbReference>
<evidence type="ECO:0000313" key="17">
    <source>
        <dbReference type="RefSeq" id="XP_038862636.1"/>
    </source>
</evidence>
<dbReference type="Gene3D" id="1.10.532.10">
    <property type="entry name" value="STAT transcription factor, N-terminal domain"/>
    <property type="match status" value="1"/>
</dbReference>
<evidence type="ECO:0000256" key="9">
    <source>
        <dbReference type="ARBA" id="ARBA00023125"/>
    </source>
</evidence>
<dbReference type="AlphaFoldDB" id="A0A8U1EV68"/>
<dbReference type="Pfam" id="PF21354">
    <property type="entry name" value="STAT_linker"/>
    <property type="match status" value="1"/>
</dbReference>
<protein>
    <recommendedName>
        <fullName evidence="14">Signal transducer and activator of transcription</fullName>
    </recommendedName>
</protein>
<proteinExistence type="inferred from homology"/>
<keyword evidence="5 14" id="KW-0597">Phosphoprotein</keyword>
<comment type="similarity">
    <text evidence="3 14">Belongs to the transcription factor STAT family.</text>
</comment>
<keyword evidence="12 14" id="KW-0539">Nucleus</keyword>
<evidence type="ECO:0000256" key="4">
    <source>
        <dbReference type="ARBA" id="ARBA00022490"/>
    </source>
</evidence>
<evidence type="ECO:0000256" key="11">
    <source>
        <dbReference type="ARBA" id="ARBA00023163"/>
    </source>
</evidence>
<dbReference type="Gene3D" id="1.10.238.10">
    <property type="entry name" value="EF-hand"/>
    <property type="match status" value="1"/>
</dbReference>
<dbReference type="Pfam" id="PF01017">
    <property type="entry name" value="STAT_alpha"/>
    <property type="match status" value="1"/>
</dbReference>
<evidence type="ECO:0000256" key="6">
    <source>
        <dbReference type="ARBA" id="ARBA00022990"/>
    </source>
</evidence>
<gene>
    <name evidence="17" type="primary">LOC120058215</name>
</gene>
<dbReference type="InterPro" id="IPR001217">
    <property type="entry name" value="STAT"/>
</dbReference>
<dbReference type="GO" id="GO:0019221">
    <property type="term" value="P:cytokine-mediated signaling pathway"/>
    <property type="evidence" value="ECO:0007669"/>
    <property type="project" value="UniProtKB-ARBA"/>
</dbReference>
<name>A0A8U1EV68_SALNM</name>
<evidence type="ECO:0000256" key="7">
    <source>
        <dbReference type="ARBA" id="ARBA00022999"/>
    </source>
</evidence>
<keyword evidence="11 14" id="KW-0804">Transcription</keyword>
<dbReference type="InterPro" id="IPR048988">
    <property type="entry name" value="STAT_linker"/>
</dbReference>
<keyword evidence="8 14" id="KW-0805">Transcription regulation</keyword>
<keyword evidence="9 14" id="KW-0238">DNA-binding</keyword>
<dbReference type="InterPro" id="IPR008967">
    <property type="entry name" value="p53-like_TF_DNA-bd_sf"/>
</dbReference>
<dbReference type="FunFam" id="2.60.40.630:FF:000011">
    <property type="entry name" value="Novel protein similar to human signal transduction and activator of transcription 4 (STAT4)"/>
    <property type="match status" value="1"/>
</dbReference>
<dbReference type="Pfam" id="PF00017">
    <property type="entry name" value="SH2"/>
    <property type="match status" value="1"/>
</dbReference>
<keyword evidence="16" id="KW-1185">Reference proteome</keyword>
<evidence type="ECO:0000256" key="2">
    <source>
        <dbReference type="ARBA" id="ARBA00004496"/>
    </source>
</evidence>
<sequence length="749" mass="87007">MTKPVRQAYFVTIIVKEVSGRNSRRLQEETTEKQSHDLCTVDIYVVEHRVESHIMSQWKQIQQLEFKYLEQVDYLYDDSFPMGIRQVLSDWIESQDWDMAANHESMATVLLSNLLSQLDRQYSQEQNFLQRHNLKNINKQLQIKYKVYPLLMARVISTSLREERRIIASANIQEQGPLEKSLQNSVAFERQKNMDNRVAVIRSNVQMLDQAVKCLEDMQDDFDCRFKTIQSRDPADRNTEGMKQEVTRLQEILNNLDFKRKENLSKMSDVIKEIDALIASQLNPELMEWKRRQQINCIGGPLLTGLDQLQNWFTLTAQSLFQTKRQLDKLGDLILKVTYASDPISLQRPQLEEQVKYLIDHLIKSSFVVEKQPWMPTHPQKPLIIKTGVQFTTKVRLLVKLPEVDYQLKVKTIFDKDLPPGRVHRQFFILTSTTKVMDVEESSNGCLSVEFRHLLKEKKYVNGTKVNEGPLSVTEELHSLSFEAQFNIQGINIDLETCSFPLVIISNVSQLPGGWASIMWYNMLTDEPRNLDFFASPPRASWGQLSEVLSWQFSTFTGRGLNREQLCMLGEKLMGQQASHNECQVSWSKFCKENIPGKPFSFWMWLDFILELIKKHLLPIWNDNCIMGFVSKETERACLKDKEPGTFLLRFSESHLGGITFTWVKQSDSGEAKLISVEPYTKSRLSALPFANIIRDYKVIADGEVPENPLKFLYPDIPKDESFRRHYNSQQSKVFPYISSTWIPISTLQ</sequence>
<dbReference type="SUPFAM" id="SSF47655">
    <property type="entry name" value="STAT"/>
    <property type="match status" value="1"/>
</dbReference>
<keyword evidence="10 14" id="KW-0010">Activator</keyword>
<evidence type="ECO:0000256" key="5">
    <source>
        <dbReference type="ARBA" id="ARBA00022553"/>
    </source>
</evidence>
<keyword evidence="7 13" id="KW-0727">SH2 domain</keyword>
<comment type="subcellular location">
    <subcellularLocation>
        <location evidence="2 14">Cytoplasm</location>
    </subcellularLocation>
    <subcellularLocation>
        <location evidence="1 14">Nucleus</location>
    </subcellularLocation>
</comment>
<dbReference type="SMART" id="SM00964">
    <property type="entry name" value="STAT_int"/>
    <property type="match status" value="1"/>
</dbReference>
<accession>A0A8U1EV68</accession>
<dbReference type="SUPFAM" id="SSF49417">
    <property type="entry name" value="p53-like transcription factors"/>
    <property type="match status" value="1"/>
</dbReference>
<reference evidence="17" key="1">
    <citation type="submission" date="2025-08" db="UniProtKB">
        <authorList>
            <consortium name="RefSeq"/>
        </authorList>
    </citation>
    <scope>IDENTIFICATION</scope>
    <source>
        <tissue evidence="17">White muscle</tissue>
    </source>
</reference>
<dbReference type="Gene3D" id="3.30.505.10">
    <property type="entry name" value="SH2 domain"/>
    <property type="match status" value="1"/>
</dbReference>
<dbReference type="Gene3D" id="1.20.1050.20">
    <property type="entry name" value="STAT transcription factor, all-alpha domain"/>
    <property type="match status" value="1"/>
</dbReference>
<dbReference type="FunFam" id="3.30.505.10:FF:000003">
    <property type="entry name" value="Signal transducer and activator of transcription"/>
    <property type="match status" value="1"/>
</dbReference>
<evidence type="ECO:0000256" key="12">
    <source>
        <dbReference type="ARBA" id="ARBA00023242"/>
    </source>
</evidence>
<evidence type="ECO:0000256" key="3">
    <source>
        <dbReference type="ARBA" id="ARBA00005586"/>
    </source>
</evidence>
<dbReference type="FunFam" id="1.10.238.10:FF:000012">
    <property type="entry name" value="Signal transducer and activator of transcription"/>
    <property type="match status" value="1"/>
</dbReference>
<dbReference type="Pfam" id="PF02865">
    <property type="entry name" value="STAT_int"/>
    <property type="match status" value="1"/>
</dbReference>
<keyword evidence="6" id="KW-0007">Acetylation</keyword>
<keyword evidence="4 14" id="KW-0963">Cytoplasm</keyword>
<dbReference type="InterPro" id="IPR015988">
    <property type="entry name" value="STAT_TF_CC"/>
</dbReference>
<organism evidence="16 17">
    <name type="scientific">Salvelinus namaycush</name>
    <name type="common">Lake trout</name>
    <name type="synonym">Salmo namaycush</name>
    <dbReference type="NCBI Taxonomy" id="8040"/>
    <lineage>
        <taxon>Eukaryota</taxon>
        <taxon>Metazoa</taxon>
        <taxon>Chordata</taxon>
        <taxon>Craniata</taxon>
        <taxon>Vertebrata</taxon>
        <taxon>Euteleostomi</taxon>
        <taxon>Actinopterygii</taxon>
        <taxon>Neopterygii</taxon>
        <taxon>Teleostei</taxon>
        <taxon>Protacanthopterygii</taxon>
        <taxon>Salmoniformes</taxon>
        <taxon>Salmonidae</taxon>
        <taxon>Salmoninae</taxon>
        <taxon>Salvelinus</taxon>
    </lineage>
</organism>
<dbReference type="FunFam" id="1.20.1050.20:FF:000001">
    <property type="entry name" value="Signal transducer and activator of transcription"/>
    <property type="match status" value="1"/>
</dbReference>
<dbReference type="SUPFAM" id="SSF48092">
    <property type="entry name" value="Transcription factor STAT-4 N-domain"/>
    <property type="match status" value="1"/>
</dbReference>
<dbReference type="Pfam" id="PF02864">
    <property type="entry name" value="STAT_bind"/>
    <property type="match status" value="1"/>
</dbReference>